<feature type="compositionally biased region" description="Basic and acidic residues" evidence="5">
    <location>
        <begin position="96"/>
        <end position="110"/>
    </location>
</feature>
<feature type="domain" description="HTH merR-type" evidence="6">
    <location>
        <begin position="1"/>
        <end position="68"/>
    </location>
</feature>
<evidence type="ECO:0000256" key="3">
    <source>
        <dbReference type="ARBA" id="ARBA00023125"/>
    </source>
</evidence>
<keyword evidence="2" id="KW-0805">Transcription regulation</keyword>
<dbReference type="SUPFAM" id="SSF46955">
    <property type="entry name" value="Putative DNA-binding domain"/>
    <property type="match status" value="1"/>
</dbReference>
<evidence type="ECO:0000256" key="1">
    <source>
        <dbReference type="ARBA" id="ARBA00022491"/>
    </source>
</evidence>
<dbReference type="Proteomes" id="UP000373149">
    <property type="component" value="Unassembled WGS sequence"/>
</dbReference>
<dbReference type="PROSITE" id="PS50937">
    <property type="entry name" value="HTH_MERR_2"/>
    <property type="match status" value="1"/>
</dbReference>
<keyword evidence="1" id="KW-0678">Repressor</keyword>
<sequence>MKIGELSRHTGGATRLLRYYEQQDLLHPDRLPNGYRDYPENSVQRVQQIRDLLQAGLRTEVIREIVPCFTGSGATFRLMTDPALAGNLAREVREIERRIDTLQRNRDRTTTRSRPRQDPPLATQGPVTRAEPVTRLAEQQAYD</sequence>
<dbReference type="RefSeq" id="WP_152867763.1">
    <property type="nucleotide sequence ID" value="NZ_VMNX01000210.1"/>
</dbReference>
<evidence type="ECO:0000256" key="4">
    <source>
        <dbReference type="ARBA" id="ARBA00023163"/>
    </source>
</evidence>
<accession>A0A5N8X247</accession>
<reference evidence="7 8" key="1">
    <citation type="submission" date="2019-09" db="EMBL/GenBank/DDBJ databases">
        <authorList>
            <person name="Duangmal K."/>
            <person name="Teo W.F.A."/>
            <person name="Lipun K."/>
        </authorList>
    </citation>
    <scope>NUCLEOTIDE SEQUENCE [LARGE SCALE GENOMIC DNA]</scope>
    <source>
        <strain evidence="7 8">K1PN6</strain>
    </source>
</reference>
<dbReference type="SMART" id="SM00422">
    <property type="entry name" value="HTH_MERR"/>
    <property type="match status" value="1"/>
</dbReference>
<keyword evidence="8" id="KW-1185">Reference proteome</keyword>
<dbReference type="GO" id="GO:0003677">
    <property type="term" value="F:DNA binding"/>
    <property type="evidence" value="ECO:0007669"/>
    <property type="project" value="UniProtKB-KW"/>
</dbReference>
<evidence type="ECO:0000313" key="7">
    <source>
        <dbReference type="EMBL" id="MPY53671.1"/>
    </source>
</evidence>
<evidence type="ECO:0000259" key="6">
    <source>
        <dbReference type="PROSITE" id="PS50937"/>
    </source>
</evidence>
<keyword evidence="3" id="KW-0238">DNA-binding</keyword>
<dbReference type="EMBL" id="VMNX01000210">
    <property type="protein sequence ID" value="MPY53671.1"/>
    <property type="molecule type" value="Genomic_DNA"/>
</dbReference>
<dbReference type="Pfam" id="PF13411">
    <property type="entry name" value="MerR_1"/>
    <property type="match status" value="1"/>
</dbReference>
<evidence type="ECO:0000256" key="5">
    <source>
        <dbReference type="SAM" id="MobiDB-lite"/>
    </source>
</evidence>
<dbReference type="InterPro" id="IPR000551">
    <property type="entry name" value="MerR-type_HTH_dom"/>
</dbReference>
<organism evidence="7 8">
    <name type="scientific">Streptomyces acidicola</name>
    <dbReference type="NCBI Taxonomy" id="2596892"/>
    <lineage>
        <taxon>Bacteria</taxon>
        <taxon>Bacillati</taxon>
        <taxon>Actinomycetota</taxon>
        <taxon>Actinomycetes</taxon>
        <taxon>Kitasatosporales</taxon>
        <taxon>Streptomycetaceae</taxon>
        <taxon>Streptomyces</taxon>
    </lineage>
</organism>
<dbReference type="PANTHER" id="PTHR30204:SF69">
    <property type="entry name" value="MERR-FAMILY TRANSCRIPTIONAL REGULATOR"/>
    <property type="match status" value="1"/>
</dbReference>
<protein>
    <submittedName>
        <fullName evidence="7">MerR family transcriptional regulator</fullName>
    </submittedName>
</protein>
<dbReference type="InterPro" id="IPR009061">
    <property type="entry name" value="DNA-bd_dom_put_sf"/>
</dbReference>
<dbReference type="InterPro" id="IPR047057">
    <property type="entry name" value="MerR_fam"/>
</dbReference>
<name>A0A5N8X247_9ACTN</name>
<dbReference type="Gene3D" id="1.10.1660.10">
    <property type="match status" value="1"/>
</dbReference>
<dbReference type="AlphaFoldDB" id="A0A5N8X247"/>
<feature type="region of interest" description="Disordered" evidence="5">
    <location>
        <begin position="96"/>
        <end position="143"/>
    </location>
</feature>
<dbReference type="GO" id="GO:0003700">
    <property type="term" value="F:DNA-binding transcription factor activity"/>
    <property type="evidence" value="ECO:0007669"/>
    <property type="project" value="InterPro"/>
</dbReference>
<comment type="caution">
    <text evidence="7">The sequence shown here is derived from an EMBL/GenBank/DDBJ whole genome shotgun (WGS) entry which is preliminary data.</text>
</comment>
<evidence type="ECO:0000313" key="8">
    <source>
        <dbReference type="Proteomes" id="UP000373149"/>
    </source>
</evidence>
<keyword evidence="4" id="KW-0804">Transcription</keyword>
<evidence type="ECO:0000256" key="2">
    <source>
        <dbReference type="ARBA" id="ARBA00023015"/>
    </source>
</evidence>
<dbReference type="PANTHER" id="PTHR30204">
    <property type="entry name" value="REDOX-CYCLING DRUG-SENSING TRANSCRIPTIONAL ACTIVATOR SOXR"/>
    <property type="match status" value="1"/>
</dbReference>
<proteinExistence type="predicted"/>
<gene>
    <name evidence="7" type="ORF">FPZ41_35950</name>
</gene>